<gene>
    <name evidence="3" type="primary">cutC</name>
    <name evidence="3" type="ORF">SSYRP_v1c07950</name>
</gene>
<dbReference type="PANTHER" id="PTHR12598:SF0">
    <property type="entry name" value="COPPER HOMEOSTASIS PROTEIN CUTC HOMOLOG"/>
    <property type="match status" value="1"/>
</dbReference>
<dbReference type="PANTHER" id="PTHR12598">
    <property type="entry name" value="COPPER HOMEOSTASIS PROTEIN CUTC"/>
    <property type="match status" value="1"/>
</dbReference>
<dbReference type="Proteomes" id="UP000013963">
    <property type="component" value="Chromosome"/>
</dbReference>
<evidence type="ECO:0000313" key="4">
    <source>
        <dbReference type="Proteomes" id="UP000013963"/>
    </source>
</evidence>
<dbReference type="GO" id="GO:0005507">
    <property type="term" value="F:copper ion binding"/>
    <property type="evidence" value="ECO:0007669"/>
    <property type="project" value="TreeGrafter"/>
</dbReference>
<dbReference type="PATRIC" id="fig|1276229.3.peg.789"/>
<dbReference type="SUPFAM" id="SSF110395">
    <property type="entry name" value="CutC-like"/>
    <property type="match status" value="1"/>
</dbReference>
<dbReference type="EMBL" id="CP005078">
    <property type="protein sequence ID" value="AGM26385.1"/>
    <property type="molecule type" value="Genomic_DNA"/>
</dbReference>
<name>R4UJR3_9MOLU</name>
<protein>
    <recommendedName>
        <fullName evidence="2">Copper homeostasis protein cutC homolog</fullName>
    </recommendedName>
</protein>
<dbReference type="InterPro" id="IPR036822">
    <property type="entry name" value="CutC-like_dom_sf"/>
</dbReference>
<accession>R4UJR3</accession>
<dbReference type="KEGG" id="ssyr:SSYRP_v1c07950"/>
<reference evidence="3 4" key="1">
    <citation type="journal article" date="2013" name="Genome Biol. Evol.">
        <title>Complete genomes of two dipteran-associated spiroplasmas provided insights into the origin, dynamics, and impacts of viral invasion in spiroplasma.</title>
        <authorList>
            <person name="Ku C."/>
            <person name="Lo W.S."/>
            <person name="Chen L.L."/>
            <person name="Kuo C.H."/>
        </authorList>
    </citation>
    <scope>NUCLEOTIDE SEQUENCE [LARGE SCALE GENOMIC DNA]</scope>
    <source>
        <strain evidence="3">EA-1</strain>
    </source>
</reference>
<dbReference type="eggNOG" id="COG3142">
    <property type="taxonomic scope" value="Bacteria"/>
</dbReference>
<dbReference type="STRING" id="1276229.SSYRP_v1c07950"/>
<comment type="similarity">
    <text evidence="1">Belongs to the CutC family.</text>
</comment>
<evidence type="ECO:0000256" key="2">
    <source>
        <dbReference type="ARBA" id="ARBA00019014"/>
    </source>
</evidence>
<dbReference type="HOGENOM" id="CLU_050555_1_1_14"/>
<organism evidence="3 4">
    <name type="scientific">Spiroplasma syrphidicola EA-1</name>
    <dbReference type="NCBI Taxonomy" id="1276229"/>
    <lineage>
        <taxon>Bacteria</taxon>
        <taxon>Bacillati</taxon>
        <taxon>Mycoplasmatota</taxon>
        <taxon>Mollicutes</taxon>
        <taxon>Entomoplasmatales</taxon>
        <taxon>Spiroplasmataceae</taxon>
        <taxon>Spiroplasma</taxon>
    </lineage>
</organism>
<dbReference type="RefSeq" id="WP_016341028.1">
    <property type="nucleotide sequence ID" value="NC_021284.1"/>
</dbReference>
<sequence>MFLEVIGTSLADCEMIVSAGNVNRIELCANLEHGGYTPEYQVIKECCAKINLPIRVIVRHSDENFYCPAWEYEQMKKDIDFIKTTKADGIVIGILTPTNEIDLVRMQELIMLASPLNVTFHRAFDLIKDKQQAIIQLKNLGVKTVLTQGGETPILTNLTTFKEISGHGVQIQGGSGINLTNYQTVLPVVDAIHIGSAVRVNQSWNEPIDLALLQQFQEKKSND</sequence>
<dbReference type="OrthoDB" id="9815677at2"/>
<evidence type="ECO:0000256" key="1">
    <source>
        <dbReference type="ARBA" id="ARBA00007768"/>
    </source>
</evidence>
<keyword evidence="4" id="KW-1185">Reference proteome</keyword>
<evidence type="ECO:0000313" key="3">
    <source>
        <dbReference type="EMBL" id="AGM26385.1"/>
    </source>
</evidence>
<dbReference type="Gene3D" id="3.20.20.380">
    <property type="entry name" value="Copper homeostasis (CutC) domain"/>
    <property type="match status" value="1"/>
</dbReference>
<dbReference type="AlphaFoldDB" id="R4UJR3"/>
<dbReference type="InterPro" id="IPR005627">
    <property type="entry name" value="CutC-like"/>
</dbReference>
<proteinExistence type="inferred from homology"/>
<dbReference type="Pfam" id="PF03932">
    <property type="entry name" value="CutC"/>
    <property type="match status" value="1"/>
</dbReference>